<gene>
    <name evidence="1" type="ORF">AMST5_01450</name>
</gene>
<organism evidence="1">
    <name type="scientific">freshwater sediment metagenome</name>
    <dbReference type="NCBI Taxonomy" id="556182"/>
    <lineage>
        <taxon>unclassified sequences</taxon>
        <taxon>metagenomes</taxon>
        <taxon>ecological metagenomes</taxon>
    </lineage>
</organism>
<dbReference type="Pfam" id="PF05521">
    <property type="entry name" value="Phage_HCP"/>
    <property type="match status" value="1"/>
</dbReference>
<proteinExistence type="predicted"/>
<dbReference type="InterPro" id="IPR038666">
    <property type="entry name" value="SSP1_head-tail_sf"/>
</dbReference>
<name>A0AA48LYI6_9ZZZZ</name>
<sequence>MTDAHFRASRLDRTVYVETKNVTLDEYGAPVEVWTAHGGHKAELVSTASGETSTVKESGAVSSVEEIITLRTRWIRHLSIADRLFYNGRAFEIVALTEIPRRRGWEIRARHRGVQ</sequence>
<evidence type="ECO:0008006" key="2">
    <source>
        <dbReference type="Google" id="ProtNLM"/>
    </source>
</evidence>
<dbReference type="AlphaFoldDB" id="A0AA48LYI6"/>
<dbReference type="Gene3D" id="2.40.10.270">
    <property type="entry name" value="Bacteriophage SPP1 head-tail adaptor protein"/>
    <property type="match status" value="1"/>
</dbReference>
<dbReference type="InterPro" id="IPR008767">
    <property type="entry name" value="Phage_SPP1_head-tail_adaptor"/>
</dbReference>
<accession>A0AA48LYI6</accession>
<reference evidence="1" key="1">
    <citation type="submission" date="2023-07" db="EMBL/GenBank/DDBJ databases">
        <authorList>
            <person name="Pelsma A.J. K."/>
        </authorList>
    </citation>
    <scope>NUCLEOTIDE SEQUENCE</scope>
</reference>
<dbReference type="EMBL" id="OY288114">
    <property type="protein sequence ID" value="CAJ0862020.1"/>
    <property type="molecule type" value="Genomic_DNA"/>
</dbReference>
<protein>
    <recommendedName>
        <fullName evidence="2">Head-tail adaptor protein</fullName>
    </recommendedName>
</protein>
<evidence type="ECO:0000313" key="1">
    <source>
        <dbReference type="EMBL" id="CAJ0862020.1"/>
    </source>
</evidence>